<gene>
    <name evidence="1" type="ORF">L9F63_019978</name>
</gene>
<reference evidence="1" key="2">
    <citation type="submission" date="2023-05" db="EMBL/GenBank/DDBJ databases">
        <authorList>
            <person name="Fouks B."/>
        </authorList>
    </citation>
    <scope>NUCLEOTIDE SEQUENCE</scope>
    <source>
        <strain evidence="1">Stay&amp;Tobe</strain>
        <tissue evidence="1">Testes</tissue>
    </source>
</reference>
<protein>
    <submittedName>
        <fullName evidence="1">Uncharacterized protein</fullName>
    </submittedName>
</protein>
<dbReference type="AlphaFoldDB" id="A0AAD7ZUM4"/>
<evidence type="ECO:0000313" key="2">
    <source>
        <dbReference type="Proteomes" id="UP001233999"/>
    </source>
</evidence>
<name>A0AAD7ZUM4_DIPPU</name>
<proteinExistence type="predicted"/>
<evidence type="ECO:0000313" key="1">
    <source>
        <dbReference type="EMBL" id="KAJ9586397.1"/>
    </source>
</evidence>
<sequence length="89" mass="10447">VNFLSGHTMNFLLNCVSIISQDFCHHVSNSVVPNVSQLVRQRKHRRYIDLHFNCFSPFGTRQSLMITKPLSCWFIFTVENSVFSFMKDF</sequence>
<keyword evidence="2" id="KW-1185">Reference proteome</keyword>
<feature type="non-terminal residue" evidence="1">
    <location>
        <position position="89"/>
    </location>
</feature>
<comment type="caution">
    <text evidence="1">The sequence shown here is derived from an EMBL/GenBank/DDBJ whole genome shotgun (WGS) entry which is preliminary data.</text>
</comment>
<accession>A0AAD7ZUM4</accession>
<reference evidence="1" key="1">
    <citation type="journal article" date="2023" name="IScience">
        <title>Live-bearing cockroach genome reveals convergent evolutionary mechanisms linked to viviparity in insects and beyond.</title>
        <authorList>
            <person name="Fouks B."/>
            <person name="Harrison M.C."/>
            <person name="Mikhailova A.A."/>
            <person name="Marchal E."/>
            <person name="English S."/>
            <person name="Carruthers M."/>
            <person name="Jennings E.C."/>
            <person name="Chiamaka E.L."/>
            <person name="Frigard R.A."/>
            <person name="Pippel M."/>
            <person name="Attardo G.M."/>
            <person name="Benoit J.B."/>
            <person name="Bornberg-Bauer E."/>
            <person name="Tobe S.S."/>
        </authorList>
    </citation>
    <scope>NUCLEOTIDE SEQUENCE</scope>
    <source>
        <strain evidence="1">Stay&amp;Tobe</strain>
    </source>
</reference>
<organism evidence="1 2">
    <name type="scientific">Diploptera punctata</name>
    <name type="common">Pacific beetle cockroach</name>
    <dbReference type="NCBI Taxonomy" id="6984"/>
    <lineage>
        <taxon>Eukaryota</taxon>
        <taxon>Metazoa</taxon>
        <taxon>Ecdysozoa</taxon>
        <taxon>Arthropoda</taxon>
        <taxon>Hexapoda</taxon>
        <taxon>Insecta</taxon>
        <taxon>Pterygota</taxon>
        <taxon>Neoptera</taxon>
        <taxon>Polyneoptera</taxon>
        <taxon>Dictyoptera</taxon>
        <taxon>Blattodea</taxon>
        <taxon>Blaberoidea</taxon>
        <taxon>Blaberidae</taxon>
        <taxon>Diplopterinae</taxon>
        <taxon>Diploptera</taxon>
    </lineage>
</organism>
<dbReference type="EMBL" id="JASPKZ010007167">
    <property type="protein sequence ID" value="KAJ9586397.1"/>
    <property type="molecule type" value="Genomic_DNA"/>
</dbReference>
<feature type="non-terminal residue" evidence="1">
    <location>
        <position position="1"/>
    </location>
</feature>
<dbReference type="Proteomes" id="UP001233999">
    <property type="component" value="Unassembled WGS sequence"/>
</dbReference>